<evidence type="ECO:0000313" key="3">
    <source>
        <dbReference type="Proteomes" id="UP000093000"/>
    </source>
</evidence>
<evidence type="ECO:0000259" key="1">
    <source>
        <dbReference type="Pfam" id="PF00294"/>
    </source>
</evidence>
<reference evidence="2 3" key="1">
    <citation type="submission" date="2016-03" db="EMBL/GenBank/DDBJ databases">
        <title>Choanephora cucurbitarum.</title>
        <authorList>
            <person name="Min B."/>
            <person name="Park H."/>
            <person name="Park J.-H."/>
            <person name="Shin H.-D."/>
            <person name="Choi I.-G."/>
        </authorList>
    </citation>
    <scope>NUCLEOTIDE SEQUENCE [LARGE SCALE GENOMIC DNA]</scope>
    <source>
        <strain evidence="2 3">KUS-F28377</strain>
    </source>
</reference>
<dbReference type="OrthoDB" id="497927at2759"/>
<comment type="caution">
    <text evidence="2">The sequence shown here is derived from an EMBL/GenBank/DDBJ whole genome shotgun (WGS) entry which is preliminary data.</text>
</comment>
<dbReference type="EMBL" id="LUGH01000038">
    <property type="protein sequence ID" value="OBZ90669.1"/>
    <property type="molecule type" value="Genomic_DNA"/>
</dbReference>
<dbReference type="Gene3D" id="3.40.1190.20">
    <property type="match status" value="1"/>
</dbReference>
<dbReference type="FunCoup" id="A0A1C7NP63">
    <property type="interactions" value="2"/>
</dbReference>
<dbReference type="PANTHER" id="PTHR47098:SF2">
    <property type="entry name" value="PROTEIN MAK32"/>
    <property type="match status" value="1"/>
</dbReference>
<organism evidence="2 3">
    <name type="scientific">Choanephora cucurbitarum</name>
    <dbReference type="NCBI Taxonomy" id="101091"/>
    <lineage>
        <taxon>Eukaryota</taxon>
        <taxon>Fungi</taxon>
        <taxon>Fungi incertae sedis</taxon>
        <taxon>Mucoromycota</taxon>
        <taxon>Mucoromycotina</taxon>
        <taxon>Mucoromycetes</taxon>
        <taxon>Mucorales</taxon>
        <taxon>Mucorineae</taxon>
        <taxon>Choanephoraceae</taxon>
        <taxon>Choanephoroideae</taxon>
        <taxon>Choanephora</taxon>
    </lineage>
</organism>
<dbReference type="Pfam" id="PF00294">
    <property type="entry name" value="PfkB"/>
    <property type="match status" value="1"/>
</dbReference>
<name>A0A1C7NP63_9FUNG</name>
<dbReference type="AlphaFoldDB" id="A0A1C7NP63"/>
<dbReference type="InterPro" id="IPR029056">
    <property type="entry name" value="Ribokinase-like"/>
</dbReference>
<gene>
    <name evidence="2" type="ORF">A0J61_01261</name>
</gene>
<dbReference type="SUPFAM" id="SSF53613">
    <property type="entry name" value="Ribokinase-like"/>
    <property type="match status" value="1"/>
</dbReference>
<keyword evidence="3" id="KW-1185">Reference proteome</keyword>
<dbReference type="Proteomes" id="UP000093000">
    <property type="component" value="Unassembled WGS sequence"/>
</dbReference>
<sequence>MAPLFSSIGGLIIDDIVYQDGKRVQDVLGGGGVFAVYGMRLWHLDSESKHVGYIVHKGFDYPSQIDQELNQLDISILSIHHPDKHTTRGLNTFRENDHRDFEYIHPIIRVTADDFPDSWIQSLKILHLICSAERAIEIVDQWRAREQQLEAAYPTQFIWEPLPWACLPENLDCIIEAAKQIDIISPNHEELANMLGFDFHELLAQKRHDVKHTTEHLAQEFISKVSCTLVVRVGKYGALVMQETPSWVPAYWNWKEESQHVVDVTGAGNTFCGGFAYGWIQTKGDAHASAYYGAVAASYAVEQVGVPDITQWKVKDKPEFRLNRLKNQSCVF</sequence>
<accession>A0A1C7NP63</accession>
<dbReference type="STRING" id="101091.A0A1C7NP63"/>
<dbReference type="PANTHER" id="PTHR47098">
    <property type="entry name" value="PROTEIN MAK32"/>
    <property type="match status" value="1"/>
</dbReference>
<proteinExistence type="predicted"/>
<protein>
    <submittedName>
        <fullName evidence="2">Uncharacterized protein C16C9.01c</fullName>
    </submittedName>
</protein>
<dbReference type="InterPro" id="IPR011611">
    <property type="entry name" value="PfkB_dom"/>
</dbReference>
<dbReference type="InParanoid" id="A0A1C7NP63"/>
<evidence type="ECO:0000313" key="2">
    <source>
        <dbReference type="EMBL" id="OBZ90669.1"/>
    </source>
</evidence>
<feature type="domain" description="Carbohydrate kinase PfkB" evidence="1">
    <location>
        <begin position="42"/>
        <end position="306"/>
    </location>
</feature>